<proteinExistence type="predicted"/>
<dbReference type="Proteomes" id="UP000236634">
    <property type="component" value="Unassembled WGS sequence"/>
</dbReference>
<gene>
    <name evidence="1" type="ORF">BFS16_00425</name>
</gene>
<reference evidence="1 2" key="1">
    <citation type="submission" date="2017-03" db="EMBL/GenBank/DDBJ databases">
        <authorList>
            <person name="Afonso C.L."/>
            <person name="Miller P.J."/>
            <person name="Scott M.A."/>
            <person name="Spackman E."/>
            <person name="Goraichik I."/>
            <person name="Dimitrov K.M."/>
            <person name="Suarez D.L."/>
            <person name="Swayne D.E."/>
        </authorList>
    </citation>
    <scope>NUCLEOTIDE SEQUENCE [LARGE SCALE GENOMIC DNA]</scope>
    <source>
        <strain evidence="1 2">DNF00076</strain>
    </source>
</reference>
<evidence type="ECO:0000313" key="1">
    <source>
        <dbReference type="EMBL" id="PNP96385.1"/>
    </source>
</evidence>
<evidence type="ECO:0000313" key="2">
    <source>
        <dbReference type="Proteomes" id="UP000236634"/>
    </source>
</evidence>
<dbReference type="EMBL" id="NBAX01000001">
    <property type="protein sequence ID" value="PNP96385.1"/>
    <property type="molecule type" value="Genomic_DNA"/>
</dbReference>
<comment type="caution">
    <text evidence="1">The sequence shown here is derived from an EMBL/GenBank/DDBJ whole genome shotgun (WGS) entry which is preliminary data.</text>
</comment>
<protein>
    <submittedName>
        <fullName evidence="1">Uncharacterized protein</fullName>
    </submittedName>
</protein>
<organism evidence="1 2">
    <name type="scientific">Hoylesella timonensis</name>
    <dbReference type="NCBI Taxonomy" id="386414"/>
    <lineage>
        <taxon>Bacteria</taxon>
        <taxon>Pseudomonadati</taxon>
        <taxon>Bacteroidota</taxon>
        <taxon>Bacteroidia</taxon>
        <taxon>Bacteroidales</taxon>
        <taxon>Prevotellaceae</taxon>
        <taxon>Hoylesella</taxon>
    </lineage>
</organism>
<dbReference type="RefSeq" id="WP_103002339.1">
    <property type="nucleotide sequence ID" value="NZ_NBAX01000001.1"/>
</dbReference>
<sequence length="79" mass="9028">MEQVDFKQTNNRLVEKGGLPVSVFVDESVGLVVSCWKPTFWERVKLLFTGRIFVCMMSAKRNVPVTRLSISEKEVFGCE</sequence>
<accession>A0A2K0XPB9</accession>
<name>A0A2K0XPB9_9BACT</name>
<dbReference type="AlphaFoldDB" id="A0A2K0XPB9"/>